<dbReference type="GO" id="GO:0006935">
    <property type="term" value="P:chemotaxis"/>
    <property type="evidence" value="ECO:0007669"/>
    <property type="project" value="InterPro"/>
</dbReference>
<dbReference type="PROSITE" id="PS50111">
    <property type="entry name" value="CHEMOTAXIS_TRANSDUC_2"/>
    <property type="match status" value="1"/>
</dbReference>
<evidence type="ECO:0000256" key="2">
    <source>
        <dbReference type="ARBA" id="ARBA00022481"/>
    </source>
</evidence>
<comment type="similarity">
    <text evidence="3">Belongs to the methyl-accepting chemotaxis (MCP) protein family.</text>
</comment>
<sequence length="501" mass="52665">MALGFGVVVALMLVVLGAVLALIARAERSSEELVGVQAERLALAHEWHQNIQVNSQRALAIGLTRDAGLERTFAERMKAVTARTSEIQKRYTELETTEGGRAGLEALGGVRQRYLDQRKALLAAGDDSARVAEEGARFQQVTAEYIQVSAQMLAFQQQRQREISARAVSAMEELRATAIVVSIVAIVAAVAMGWTLTRGITRPLATLQAAARRIADGDLAQPLARAAGEAETDRLSAEIAHMQQALRSLVGQVHEVAESIEVASREVAAGNADLSARTESTASSLEATASTMQTLTETVRQTAESARNADALARSAGDVARSGGGVVDQLVRSMAEIERSSRRVAEIIATIDGIAFQTNILALNAAVEAARAGEQGRGFAVVAGEVRLLAQRSAEAAREIKALIDDSVREVASGTRCAGDAGRSMAEIVAAVQRVGEVVDGISATTAAQSEGIGGVNVAVVQIEQSTQQNAALVEESTAAAASLREQARKLTTLVGGFRLA</sequence>
<organism evidence="9 10">
    <name type="scientific">Rubrivivax gelatinosus</name>
    <name type="common">Rhodocyclus gelatinosus</name>
    <name type="synonym">Rhodopseudomonas gelatinosa</name>
    <dbReference type="NCBI Taxonomy" id="28068"/>
    <lineage>
        <taxon>Bacteria</taxon>
        <taxon>Pseudomonadati</taxon>
        <taxon>Pseudomonadota</taxon>
        <taxon>Betaproteobacteria</taxon>
        <taxon>Burkholderiales</taxon>
        <taxon>Sphaerotilaceae</taxon>
        <taxon>Rubrivivax</taxon>
    </lineage>
</organism>
<dbReference type="InterPro" id="IPR051310">
    <property type="entry name" value="MCP_chemotaxis"/>
</dbReference>
<dbReference type="PANTHER" id="PTHR43531">
    <property type="entry name" value="PROTEIN ICFG"/>
    <property type="match status" value="1"/>
</dbReference>
<dbReference type="CDD" id="cd06225">
    <property type="entry name" value="HAMP"/>
    <property type="match status" value="1"/>
</dbReference>
<keyword evidence="4" id="KW-0807">Transducer</keyword>
<dbReference type="RefSeq" id="WP_132646660.1">
    <property type="nucleotide sequence ID" value="NZ_CP181386.1"/>
</dbReference>
<protein>
    <submittedName>
        <fullName evidence="9">Methyl-accepting chemotaxis protein</fullName>
    </submittedName>
</protein>
<dbReference type="GO" id="GO:0004888">
    <property type="term" value="F:transmembrane signaling receptor activity"/>
    <property type="evidence" value="ECO:0007669"/>
    <property type="project" value="InterPro"/>
</dbReference>
<dbReference type="AlphaFoldDB" id="A0A4R2MU17"/>
<evidence type="ECO:0000313" key="10">
    <source>
        <dbReference type="Proteomes" id="UP000295106"/>
    </source>
</evidence>
<dbReference type="SUPFAM" id="SSF58104">
    <property type="entry name" value="Methyl-accepting chemotaxis protein (MCP) signaling domain"/>
    <property type="match status" value="1"/>
</dbReference>
<dbReference type="Gene3D" id="6.10.340.10">
    <property type="match status" value="1"/>
</dbReference>
<dbReference type="Pfam" id="PF00015">
    <property type="entry name" value="MCPsignal"/>
    <property type="match status" value="1"/>
</dbReference>
<comment type="subcellular location">
    <subcellularLocation>
        <location evidence="1">Membrane</location>
    </subcellularLocation>
</comment>
<dbReference type="PANTHER" id="PTHR43531:SF14">
    <property type="entry name" value="METHYL-ACCEPTING CHEMOTAXIS PROTEIN I-RELATED"/>
    <property type="match status" value="1"/>
</dbReference>
<dbReference type="Gene3D" id="1.10.287.950">
    <property type="entry name" value="Methyl-accepting chemotaxis protein"/>
    <property type="match status" value="1"/>
</dbReference>
<dbReference type="FunFam" id="1.10.287.950:FF:000001">
    <property type="entry name" value="Methyl-accepting chemotaxis sensory transducer"/>
    <property type="match status" value="1"/>
</dbReference>
<accession>A0A4R2MU17</accession>
<dbReference type="InterPro" id="IPR004089">
    <property type="entry name" value="MCPsignal_dom"/>
</dbReference>
<dbReference type="GeneID" id="99684555"/>
<dbReference type="PROSITE" id="PS50885">
    <property type="entry name" value="HAMP"/>
    <property type="match status" value="1"/>
</dbReference>
<evidence type="ECO:0000256" key="3">
    <source>
        <dbReference type="ARBA" id="ARBA00029447"/>
    </source>
</evidence>
<dbReference type="GO" id="GO:0007165">
    <property type="term" value="P:signal transduction"/>
    <property type="evidence" value="ECO:0007669"/>
    <property type="project" value="UniProtKB-KW"/>
</dbReference>
<keyword evidence="2" id="KW-0488">Methylation</keyword>
<evidence type="ECO:0000256" key="6">
    <source>
        <dbReference type="SAM" id="Phobius"/>
    </source>
</evidence>
<dbReference type="Pfam" id="PF00672">
    <property type="entry name" value="HAMP"/>
    <property type="match status" value="1"/>
</dbReference>
<feature type="region of interest" description="Disordered" evidence="5">
    <location>
        <begin position="271"/>
        <end position="292"/>
    </location>
</feature>
<dbReference type="PRINTS" id="PR00260">
    <property type="entry name" value="CHEMTRNSDUCR"/>
</dbReference>
<dbReference type="SMART" id="SM00283">
    <property type="entry name" value="MA"/>
    <property type="match status" value="1"/>
</dbReference>
<evidence type="ECO:0000259" key="7">
    <source>
        <dbReference type="PROSITE" id="PS50111"/>
    </source>
</evidence>
<keyword evidence="6" id="KW-1133">Transmembrane helix</keyword>
<evidence type="ECO:0000256" key="4">
    <source>
        <dbReference type="PROSITE-ProRule" id="PRU00284"/>
    </source>
</evidence>
<dbReference type="Proteomes" id="UP000295106">
    <property type="component" value="Unassembled WGS sequence"/>
</dbReference>
<feature type="transmembrane region" description="Helical" evidence="6">
    <location>
        <begin position="176"/>
        <end position="196"/>
    </location>
</feature>
<dbReference type="SMART" id="SM00304">
    <property type="entry name" value="HAMP"/>
    <property type="match status" value="1"/>
</dbReference>
<evidence type="ECO:0000256" key="1">
    <source>
        <dbReference type="ARBA" id="ARBA00004370"/>
    </source>
</evidence>
<evidence type="ECO:0000259" key="8">
    <source>
        <dbReference type="PROSITE" id="PS50885"/>
    </source>
</evidence>
<keyword evidence="6" id="KW-0472">Membrane</keyword>
<dbReference type="InterPro" id="IPR004090">
    <property type="entry name" value="Chemotax_Me-accpt_rcpt"/>
</dbReference>
<feature type="domain" description="HAMP" evidence="8">
    <location>
        <begin position="198"/>
        <end position="251"/>
    </location>
</feature>
<dbReference type="CDD" id="cd19411">
    <property type="entry name" value="MCP2201-like_sensor"/>
    <property type="match status" value="1"/>
</dbReference>
<evidence type="ECO:0000256" key="5">
    <source>
        <dbReference type="SAM" id="MobiDB-lite"/>
    </source>
</evidence>
<feature type="transmembrane region" description="Helical" evidence="6">
    <location>
        <begin position="6"/>
        <end position="24"/>
    </location>
</feature>
<dbReference type="InterPro" id="IPR003660">
    <property type="entry name" value="HAMP_dom"/>
</dbReference>
<dbReference type="EMBL" id="SLXD01000005">
    <property type="protein sequence ID" value="TCP03013.1"/>
    <property type="molecule type" value="Genomic_DNA"/>
</dbReference>
<name>A0A4R2MU17_RUBGE</name>
<comment type="caution">
    <text evidence="9">The sequence shown here is derived from an EMBL/GenBank/DDBJ whole genome shotgun (WGS) entry which is preliminary data.</text>
</comment>
<reference evidence="9 10" key="1">
    <citation type="submission" date="2019-03" db="EMBL/GenBank/DDBJ databases">
        <title>Genomic Encyclopedia of Type Strains, Phase IV (KMG-IV): sequencing the most valuable type-strain genomes for metagenomic binning, comparative biology and taxonomic classification.</title>
        <authorList>
            <person name="Goeker M."/>
        </authorList>
    </citation>
    <scope>NUCLEOTIDE SEQUENCE [LARGE SCALE GENOMIC DNA]</scope>
    <source>
        <strain evidence="9 10">DSM 1709</strain>
    </source>
</reference>
<feature type="domain" description="Methyl-accepting transducer" evidence="7">
    <location>
        <begin position="256"/>
        <end position="485"/>
    </location>
</feature>
<feature type="compositionally biased region" description="Low complexity" evidence="5">
    <location>
        <begin position="274"/>
        <end position="291"/>
    </location>
</feature>
<evidence type="ECO:0000313" key="9">
    <source>
        <dbReference type="EMBL" id="TCP03013.1"/>
    </source>
</evidence>
<dbReference type="GO" id="GO:0005886">
    <property type="term" value="C:plasma membrane"/>
    <property type="evidence" value="ECO:0007669"/>
    <property type="project" value="TreeGrafter"/>
</dbReference>
<proteinExistence type="inferred from homology"/>
<keyword evidence="6" id="KW-0812">Transmembrane</keyword>
<dbReference type="InterPro" id="IPR047347">
    <property type="entry name" value="YvaQ-like_sensor"/>
</dbReference>
<gene>
    <name evidence="9" type="ORF">EV684_105179</name>
</gene>
<dbReference type="OrthoDB" id="9763018at2"/>